<keyword evidence="1" id="KW-0732">Signal</keyword>
<feature type="signal peptide" evidence="1">
    <location>
        <begin position="1"/>
        <end position="27"/>
    </location>
</feature>
<dbReference type="Proteomes" id="UP000748308">
    <property type="component" value="Unassembled WGS sequence"/>
</dbReference>
<dbReference type="AlphaFoldDB" id="A0A937XCP3"/>
<accession>A0A937XCP3</accession>
<comment type="caution">
    <text evidence="2">The sequence shown here is derived from an EMBL/GenBank/DDBJ whole genome shotgun (WGS) entry which is preliminary data.</text>
</comment>
<sequence length="524" mass="58652">MKQHRAYWAMLAGIVALAGLTASSARAADEFERIREKAAEMLVSLNDGVYATFADGKNSALQRTYGDYGYLLTPSKLDDLKKLVGQAGDPAERQRRETTSRLLRYHAMRASAAPVIDNAMNTMRDKGIAVEEGQVVLRGLNYRLGREANQDVRRKWTLASSELYTSINVYLKNLMLDMDTQARKLGYEGYYEFLREAEAWDVALLEAAAESLLTSTQASYAAALDRWALKELDLPTRRMRSFDAPRLLYLPGLSRSVKGPAPEEVADKALADVGIQLSGQRNLRLDLKDRAGREPEARAYALSTGRTRVAMTPSGYVTDVQDLLGAYGEAQFYYSIPGNTPFEAAYFGTNILPSIYRELFAGLATEPAWVARHLKLDGVGAEEVAEAMRFRSLLRAREAAGRLLFQLELHANPAIDPGRYNQVMERALIWPRISVDAEAYLLANDDYRSGGLVLGAMIAAQIRDALRREWGEEWFRRPELAKRLEQGASRGYAMTIDEFLKIWKLDGIHMEPLQAEYHREGSGS</sequence>
<evidence type="ECO:0008006" key="4">
    <source>
        <dbReference type="Google" id="ProtNLM"/>
    </source>
</evidence>
<evidence type="ECO:0000313" key="2">
    <source>
        <dbReference type="EMBL" id="MBM3318144.1"/>
    </source>
</evidence>
<evidence type="ECO:0000256" key="1">
    <source>
        <dbReference type="SAM" id="SignalP"/>
    </source>
</evidence>
<reference evidence="2" key="1">
    <citation type="submission" date="2019-03" db="EMBL/GenBank/DDBJ databases">
        <title>Lake Tanganyika Metagenome-Assembled Genomes (MAGs).</title>
        <authorList>
            <person name="Tran P."/>
        </authorList>
    </citation>
    <scope>NUCLEOTIDE SEQUENCE</scope>
    <source>
        <strain evidence="2">M_DeepCast_400m_m2_100</strain>
    </source>
</reference>
<evidence type="ECO:0000313" key="3">
    <source>
        <dbReference type="Proteomes" id="UP000748308"/>
    </source>
</evidence>
<organism evidence="2 3">
    <name type="scientific">Eiseniibacteriota bacterium</name>
    <dbReference type="NCBI Taxonomy" id="2212470"/>
    <lineage>
        <taxon>Bacteria</taxon>
        <taxon>Candidatus Eiseniibacteriota</taxon>
    </lineage>
</organism>
<name>A0A937XCP3_UNCEI</name>
<gene>
    <name evidence="2" type="ORF">FJY75_09890</name>
</gene>
<dbReference type="EMBL" id="VGIY01000274">
    <property type="protein sequence ID" value="MBM3318144.1"/>
    <property type="molecule type" value="Genomic_DNA"/>
</dbReference>
<feature type="chain" id="PRO_5037298057" description="DUF885 domain-containing protein" evidence="1">
    <location>
        <begin position="28"/>
        <end position="524"/>
    </location>
</feature>
<proteinExistence type="predicted"/>
<protein>
    <recommendedName>
        <fullName evidence="4">DUF885 domain-containing protein</fullName>
    </recommendedName>
</protein>